<proteinExistence type="predicted"/>
<sequence length="58" mass="6862">MLRHSKENAERMELLQKKKLKNQQDKTSKFRKKVSSIKEVIDDLSEQKYVTQGAKDIL</sequence>
<organism evidence="1">
    <name type="scientific">Lepeophtheirus salmonis</name>
    <name type="common">Salmon louse</name>
    <name type="synonym">Caligus salmonis</name>
    <dbReference type="NCBI Taxonomy" id="72036"/>
    <lineage>
        <taxon>Eukaryota</taxon>
        <taxon>Metazoa</taxon>
        <taxon>Ecdysozoa</taxon>
        <taxon>Arthropoda</taxon>
        <taxon>Crustacea</taxon>
        <taxon>Multicrustacea</taxon>
        <taxon>Hexanauplia</taxon>
        <taxon>Copepoda</taxon>
        <taxon>Siphonostomatoida</taxon>
        <taxon>Caligidae</taxon>
        <taxon>Lepeophtheirus</taxon>
    </lineage>
</organism>
<reference evidence="1" key="1">
    <citation type="submission" date="2014-05" db="EMBL/GenBank/DDBJ databases">
        <authorList>
            <person name="Chronopoulou M."/>
        </authorList>
    </citation>
    <scope>NUCLEOTIDE SEQUENCE</scope>
    <source>
        <tissue evidence="1">Whole organism</tissue>
    </source>
</reference>
<protein>
    <submittedName>
        <fullName evidence="1">Uncharacterized protein</fullName>
    </submittedName>
</protein>
<name>A0A0K2V1W7_LEPSM</name>
<dbReference type="AlphaFoldDB" id="A0A0K2V1W7"/>
<dbReference type="EMBL" id="HACA01026791">
    <property type="protein sequence ID" value="CDW44152.1"/>
    <property type="molecule type" value="Transcribed_RNA"/>
</dbReference>
<accession>A0A0K2V1W7</accession>
<evidence type="ECO:0000313" key="1">
    <source>
        <dbReference type="EMBL" id="CDW44152.1"/>
    </source>
</evidence>